<evidence type="ECO:0000313" key="2">
    <source>
        <dbReference type="EMBL" id="MFB9447903.1"/>
    </source>
</evidence>
<keyword evidence="1" id="KW-0812">Transmembrane</keyword>
<feature type="transmembrane region" description="Helical" evidence="1">
    <location>
        <begin position="58"/>
        <end position="84"/>
    </location>
</feature>
<feature type="transmembrane region" description="Helical" evidence="1">
    <location>
        <begin position="12"/>
        <end position="32"/>
    </location>
</feature>
<sequence length="116" mass="11664">MDGDGAPKRASIGLSMLVALGWYVTVIAANYAGHSQIPTAPVRDCGEIFGCLSPAQELMLLLLFAGPLIAALLLCTAGLSLLFARLVPSSILAGTAAAAGSVAVVVVGALVWSAAR</sequence>
<reference evidence="2 3" key="1">
    <citation type="submission" date="2024-09" db="EMBL/GenBank/DDBJ databases">
        <authorList>
            <person name="Sun Q."/>
            <person name="Mori K."/>
        </authorList>
    </citation>
    <scope>NUCLEOTIDE SEQUENCE [LARGE SCALE GENOMIC DNA]</scope>
    <source>
        <strain evidence="2 3">JCM 3307</strain>
    </source>
</reference>
<proteinExistence type="predicted"/>
<gene>
    <name evidence="2" type="ORF">ACFFTR_32825</name>
</gene>
<organism evidence="2 3">
    <name type="scientific">Dactylosporangium vinaceum</name>
    <dbReference type="NCBI Taxonomy" id="53362"/>
    <lineage>
        <taxon>Bacteria</taxon>
        <taxon>Bacillati</taxon>
        <taxon>Actinomycetota</taxon>
        <taxon>Actinomycetes</taxon>
        <taxon>Micromonosporales</taxon>
        <taxon>Micromonosporaceae</taxon>
        <taxon>Dactylosporangium</taxon>
    </lineage>
</organism>
<evidence type="ECO:0000256" key="1">
    <source>
        <dbReference type="SAM" id="Phobius"/>
    </source>
</evidence>
<keyword evidence="1" id="KW-0472">Membrane</keyword>
<keyword evidence="3" id="KW-1185">Reference proteome</keyword>
<accession>A0ABV5MH29</accession>
<name>A0ABV5MH29_9ACTN</name>
<dbReference type="Proteomes" id="UP001589608">
    <property type="component" value="Unassembled WGS sequence"/>
</dbReference>
<feature type="transmembrane region" description="Helical" evidence="1">
    <location>
        <begin position="91"/>
        <end position="115"/>
    </location>
</feature>
<dbReference type="EMBL" id="JBHMCA010000054">
    <property type="protein sequence ID" value="MFB9447903.1"/>
    <property type="molecule type" value="Genomic_DNA"/>
</dbReference>
<protein>
    <submittedName>
        <fullName evidence="2">Uncharacterized protein</fullName>
    </submittedName>
</protein>
<keyword evidence="1" id="KW-1133">Transmembrane helix</keyword>
<comment type="caution">
    <text evidence="2">The sequence shown here is derived from an EMBL/GenBank/DDBJ whole genome shotgun (WGS) entry which is preliminary data.</text>
</comment>
<dbReference type="RefSeq" id="WP_223102832.1">
    <property type="nucleotide sequence ID" value="NZ_CP061913.1"/>
</dbReference>
<evidence type="ECO:0000313" key="3">
    <source>
        <dbReference type="Proteomes" id="UP001589608"/>
    </source>
</evidence>